<gene>
    <name evidence="1" type="ORF">F6J89_09115</name>
</gene>
<evidence type="ECO:0000313" key="1">
    <source>
        <dbReference type="EMBL" id="NER27778.1"/>
    </source>
</evidence>
<organism evidence="1">
    <name type="scientific">Symploca sp. SIO1C4</name>
    <dbReference type="NCBI Taxonomy" id="2607765"/>
    <lineage>
        <taxon>Bacteria</taxon>
        <taxon>Bacillati</taxon>
        <taxon>Cyanobacteriota</taxon>
        <taxon>Cyanophyceae</taxon>
        <taxon>Coleofasciculales</taxon>
        <taxon>Coleofasciculaceae</taxon>
        <taxon>Symploca</taxon>
    </lineage>
</organism>
<dbReference type="AlphaFoldDB" id="A0A6B3NF20"/>
<dbReference type="EMBL" id="JAAHFQ010000133">
    <property type="protein sequence ID" value="NER27778.1"/>
    <property type="molecule type" value="Genomic_DNA"/>
</dbReference>
<sequence length="140" mass="15760">MSESAASLFDTGMERYQAGEGPDTLIPVFQEVCQLSPKTSAAWSCLAWLYLLEDKPNKAYKAALKGVKLNQKSPQAQVNLAIAMLETGKTGVRKHIEIVKQQMTMSAELEKELSESLEDGLRRKPDWQSLNRVKKWLYEA</sequence>
<accession>A0A6B3NF20</accession>
<reference evidence="1" key="1">
    <citation type="submission" date="2019-11" db="EMBL/GenBank/DDBJ databases">
        <title>Genomic insights into an expanded diversity of filamentous marine cyanobacteria reveals the extraordinary biosynthetic potential of Moorea and Okeania.</title>
        <authorList>
            <person name="Ferreira Leao T."/>
            <person name="Wang M."/>
            <person name="Moss N."/>
            <person name="Da Silva R."/>
            <person name="Sanders J."/>
            <person name="Nurk S."/>
            <person name="Gurevich A."/>
            <person name="Humphrey G."/>
            <person name="Reher R."/>
            <person name="Zhu Q."/>
            <person name="Belda-Ferre P."/>
            <person name="Glukhov E."/>
            <person name="Rex R."/>
            <person name="Dorrestein P.C."/>
            <person name="Knight R."/>
            <person name="Pevzner P."/>
            <person name="Gerwick W.H."/>
            <person name="Gerwick L."/>
        </authorList>
    </citation>
    <scope>NUCLEOTIDE SEQUENCE</scope>
    <source>
        <strain evidence="1">SIO1C4</strain>
    </source>
</reference>
<dbReference type="Gene3D" id="1.25.40.10">
    <property type="entry name" value="Tetratricopeptide repeat domain"/>
    <property type="match status" value="1"/>
</dbReference>
<evidence type="ECO:0008006" key="2">
    <source>
        <dbReference type="Google" id="ProtNLM"/>
    </source>
</evidence>
<comment type="caution">
    <text evidence="1">The sequence shown here is derived from an EMBL/GenBank/DDBJ whole genome shotgun (WGS) entry which is preliminary data.</text>
</comment>
<protein>
    <recommendedName>
        <fullName evidence="2">Tetratricopeptide repeat protein</fullName>
    </recommendedName>
</protein>
<proteinExistence type="predicted"/>
<dbReference type="SUPFAM" id="SSF48452">
    <property type="entry name" value="TPR-like"/>
    <property type="match status" value="1"/>
</dbReference>
<name>A0A6B3NF20_9CYAN</name>
<dbReference type="InterPro" id="IPR011990">
    <property type="entry name" value="TPR-like_helical_dom_sf"/>
</dbReference>